<evidence type="ECO:0000313" key="2">
    <source>
        <dbReference type="Proteomes" id="UP000053105"/>
    </source>
</evidence>
<accession>A0A0M9AC93</accession>
<proteinExistence type="predicted"/>
<gene>
    <name evidence="1" type="ORF">WN51_08376</name>
</gene>
<organism evidence="1 2">
    <name type="scientific">Melipona quadrifasciata</name>
    <dbReference type="NCBI Taxonomy" id="166423"/>
    <lineage>
        <taxon>Eukaryota</taxon>
        <taxon>Metazoa</taxon>
        <taxon>Ecdysozoa</taxon>
        <taxon>Arthropoda</taxon>
        <taxon>Hexapoda</taxon>
        <taxon>Insecta</taxon>
        <taxon>Pterygota</taxon>
        <taxon>Neoptera</taxon>
        <taxon>Endopterygota</taxon>
        <taxon>Hymenoptera</taxon>
        <taxon>Apocrita</taxon>
        <taxon>Aculeata</taxon>
        <taxon>Apoidea</taxon>
        <taxon>Anthophila</taxon>
        <taxon>Apidae</taxon>
        <taxon>Melipona</taxon>
    </lineage>
</organism>
<dbReference type="AlphaFoldDB" id="A0A0M9AC93"/>
<dbReference type="EMBL" id="KQ435706">
    <property type="protein sequence ID" value="KOX80199.1"/>
    <property type="molecule type" value="Genomic_DNA"/>
</dbReference>
<protein>
    <submittedName>
        <fullName evidence="1">Uncharacterized protein</fullName>
    </submittedName>
</protein>
<dbReference type="Proteomes" id="UP000053105">
    <property type="component" value="Unassembled WGS sequence"/>
</dbReference>
<sequence>MQPYNINSYKLLLKYIGWSVRGWLRYNEFATCKEGKDKRQVRTRAGDDVKLIPWRNLKFMENVLRKSIVGLNGKVKLIAATSLLKSTMLMKKPGPGLDSSEHGARFDACSIWKAVLSPPELFKECTICIERFTECQTLDNSQLTFQLQSTVSVLQNRVPTGVNKTVTKTVSYAPKL</sequence>
<keyword evidence="2" id="KW-1185">Reference proteome</keyword>
<reference evidence="1 2" key="1">
    <citation type="submission" date="2015-07" db="EMBL/GenBank/DDBJ databases">
        <title>The genome of Melipona quadrifasciata.</title>
        <authorList>
            <person name="Pan H."/>
            <person name="Kapheim K."/>
        </authorList>
    </citation>
    <scope>NUCLEOTIDE SEQUENCE [LARGE SCALE GENOMIC DNA]</scope>
    <source>
        <strain evidence="1">0111107301</strain>
        <tissue evidence="1">Whole body</tissue>
    </source>
</reference>
<name>A0A0M9AC93_9HYME</name>
<evidence type="ECO:0000313" key="1">
    <source>
        <dbReference type="EMBL" id="KOX80199.1"/>
    </source>
</evidence>